<dbReference type="Proteomes" id="UP001054857">
    <property type="component" value="Unassembled WGS sequence"/>
</dbReference>
<reference evidence="7 8" key="1">
    <citation type="journal article" date="2021" name="Sci. Rep.">
        <title>Genome sequencing of the multicellular alga Astrephomene provides insights into convergent evolution of germ-soma differentiation.</title>
        <authorList>
            <person name="Yamashita S."/>
            <person name="Yamamoto K."/>
            <person name="Matsuzaki R."/>
            <person name="Suzuki S."/>
            <person name="Yamaguchi H."/>
            <person name="Hirooka S."/>
            <person name="Minakuchi Y."/>
            <person name="Miyagishima S."/>
            <person name="Kawachi M."/>
            <person name="Toyoda A."/>
            <person name="Nozaki H."/>
        </authorList>
    </citation>
    <scope>NUCLEOTIDE SEQUENCE [LARGE SCALE GENOMIC DNA]</scope>
    <source>
        <strain evidence="7 8">NIES-4017</strain>
    </source>
</reference>
<dbReference type="AlphaFoldDB" id="A0AAD3E1Y3"/>
<protein>
    <recommendedName>
        <fullName evidence="9">Intron-binding protein aquarius</fullName>
    </recommendedName>
</protein>
<dbReference type="GO" id="GO:0004386">
    <property type="term" value="F:helicase activity"/>
    <property type="evidence" value="ECO:0007669"/>
    <property type="project" value="InterPro"/>
</dbReference>
<dbReference type="SUPFAM" id="SSF54675">
    <property type="entry name" value="Nicotinate/Quinolinate PRTase N-terminal domain-like"/>
    <property type="match status" value="1"/>
</dbReference>
<feature type="region of interest" description="Disordered" evidence="1">
    <location>
        <begin position="1"/>
        <end position="49"/>
    </location>
</feature>
<feature type="compositionally biased region" description="Low complexity" evidence="1">
    <location>
        <begin position="552"/>
        <end position="580"/>
    </location>
</feature>
<dbReference type="FunFam" id="3.40.50.300:FF:000507">
    <property type="entry name" value="Pre-mRNA-splicing factor"/>
    <property type="match status" value="1"/>
</dbReference>
<evidence type="ECO:0000259" key="3">
    <source>
        <dbReference type="Pfam" id="PF13087"/>
    </source>
</evidence>
<feature type="domain" description="RNA helicase aquarius beta-barrel" evidence="5">
    <location>
        <begin position="255"/>
        <end position="425"/>
    </location>
</feature>
<feature type="compositionally biased region" description="Basic residues" evidence="1">
    <location>
        <begin position="1"/>
        <end position="10"/>
    </location>
</feature>
<dbReference type="GO" id="GO:0000398">
    <property type="term" value="P:mRNA splicing, via spliceosome"/>
    <property type="evidence" value="ECO:0007669"/>
    <property type="project" value="InterPro"/>
</dbReference>
<feature type="region of interest" description="Disordered" evidence="1">
    <location>
        <begin position="527"/>
        <end position="608"/>
    </location>
</feature>
<feature type="region of interest" description="Disordered" evidence="1">
    <location>
        <begin position="1197"/>
        <end position="1219"/>
    </location>
</feature>
<dbReference type="InterPro" id="IPR027417">
    <property type="entry name" value="P-loop_NTPase"/>
</dbReference>
<evidence type="ECO:0008006" key="9">
    <source>
        <dbReference type="Google" id="ProtNLM"/>
    </source>
</evidence>
<dbReference type="CDD" id="cd18808">
    <property type="entry name" value="SF1_C_Upf1"/>
    <property type="match status" value="1"/>
</dbReference>
<sequence length="1219" mass="135420">GRGGRGRGRGGRNGGGGRGRRGGVRSRRETEGPSQSGPNRRPPGPPSNTLFRQLVDLFAYYMGFPIDDHTGEPLTDDDVNAAHYEKVCQFQRLCFKHWQQVEALHELSLSNCGAVEQRDNLRRQLSTLSPEQLRHLLCRQLRLVGEDDPWAADTAFLMEVLVSTYERRRSQREVVNEMPLYPTESLLWDESQIPASSEHYTGEGALALPKLNLQFLTTHDYLLRNFHLFRLEATYEVREDIADVLGRMGAYWDDDNRVRFAGWARMALPTNSFKVTEVRKPNVGEAKPAAVTADVVVDTRPLRGDVRAEWDELKQHDVLFLMTIRPPDAAAAAAAHADGREPSVAEKHGLVYVRGCEVIEVRDEGGRLMNDFTGRVRRDEVKPPEGYARTLTVALDTAQYQLDMNTMARHKSEDPYATFNLVMRRKPKENNFKAVLESIRDLMNDDTAAIPPWLHDVFLGYGDPAAAQARVPGTAAAAAAAAAEGGEGGGVGGQPPLRTVDFKDTFLDADHVVEAFPQFKVSFVNRSGGPKPVPPFRVTFPTEPPAATGPEDAPATSSGAAAAAADTAPSSSSAPAATPAPASPAPGELLVESYVPPNPGPYPQDQPRRNAVRFTPVQVEAIASGVQPGLTMVVGPPGTGKTDTAVQIMTVLYHNCPGQRTLLITHSNQALNDLFSKIMERDVPERYLLRLGMGEAELDTEQDFSRVGRVNAMLARRLELLAEVEKMARQLGVPEAESVSYTCETAGYFWLIHVLARWEKFCAAVERARGGGAGAGVVSELFPFKEYFADAPQPLFAGQDFEQDMECARGCFRHLRTLFQELEECRAFEMLKGQADRVNYLSTKQAKIVAMTCTHAALKRREFLQLAFKYDNLLMEEAAQILEIETFIPMLLQKPEDGVSRLKRVVLIGDHHQLPPVVKNQAFQKYSHLDQSLFTRFIRLGTPYVQLNAQGRARASLARLYNWRYRALGDLPAVQREPAFRTANAGFALDFQLVDVPDFMGRGEFEPVPYFYQNLGEAEYVAATFMFMRLMGYPAHKISILTTYNGQKALIRDVIEQRCAPYPQFGRPHRIATVDKYQGAQNDYVLLSLVRTRAVGHLRDVRRLVVAMSRARLGLYIFGRKELFANCYELQPTFRQLLARPTQLALVKGESYGMCSRGLEDAVQYDLIPGVEAMSALVAAIADEQMGWAAAAAAPHYLPEPQQQQQEGEGEQQPQQEAG</sequence>
<dbReference type="GO" id="GO:0003729">
    <property type="term" value="F:mRNA binding"/>
    <property type="evidence" value="ECO:0007669"/>
    <property type="project" value="TreeGrafter"/>
</dbReference>
<evidence type="ECO:0000313" key="7">
    <source>
        <dbReference type="EMBL" id="GFR52139.1"/>
    </source>
</evidence>
<keyword evidence="8" id="KW-1185">Reference proteome</keyword>
<accession>A0AAD3E1Y3</accession>
<dbReference type="Pfam" id="PF13086">
    <property type="entry name" value="AAA_11"/>
    <property type="match status" value="1"/>
</dbReference>
<dbReference type="InterPro" id="IPR041679">
    <property type="entry name" value="DNA2/NAM7-like_C"/>
</dbReference>
<feature type="domain" description="RNA helicase aquarius insertion" evidence="6">
    <location>
        <begin position="497"/>
        <end position="606"/>
    </location>
</feature>
<evidence type="ECO:0000259" key="4">
    <source>
        <dbReference type="Pfam" id="PF16399"/>
    </source>
</evidence>
<evidence type="ECO:0000259" key="6">
    <source>
        <dbReference type="Pfam" id="PF21144"/>
    </source>
</evidence>
<dbReference type="CDD" id="cd17935">
    <property type="entry name" value="EEXXQc_AQR"/>
    <property type="match status" value="1"/>
</dbReference>
<dbReference type="PANTHER" id="PTHR10887">
    <property type="entry name" value="DNA2/NAM7 HELICASE FAMILY"/>
    <property type="match status" value="1"/>
</dbReference>
<dbReference type="Gene3D" id="3.40.50.300">
    <property type="entry name" value="P-loop containing nucleotide triphosphate hydrolases"/>
    <property type="match status" value="2"/>
</dbReference>
<dbReference type="InterPro" id="IPR048966">
    <property type="entry name" value="Aquarius_b-barrel"/>
</dbReference>
<dbReference type="PANTHER" id="PTHR10887:SF5">
    <property type="entry name" value="RNA HELICASE AQUARIUS"/>
    <property type="match status" value="1"/>
</dbReference>
<feature type="non-terminal residue" evidence="7">
    <location>
        <position position="1"/>
    </location>
</feature>
<dbReference type="EMBL" id="BMAR01000058">
    <property type="protein sequence ID" value="GFR52139.1"/>
    <property type="molecule type" value="Genomic_DNA"/>
</dbReference>
<dbReference type="Pfam" id="PF16399">
    <property type="entry name" value="Aquarius_N_1st"/>
    <property type="match status" value="1"/>
</dbReference>
<feature type="non-terminal residue" evidence="7">
    <location>
        <position position="1219"/>
    </location>
</feature>
<dbReference type="Pfam" id="PF21143">
    <property type="entry name" value="Aquarius_N_2nd"/>
    <property type="match status" value="1"/>
</dbReference>
<feature type="domain" description="RNA helicase aquarius N-terminal" evidence="4">
    <location>
        <begin position="47"/>
        <end position="168"/>
    </location>
</feature>
<dbReference type="PIRSF" id="PIRSF038901">
    <property type="entry name" value="AQR_cwf11"/>
    <property type="match status" value="1"/>
</dbReference>
<proteinExistence type="predicted"/>
<evidence type="ECO:0000256" key="1">
    <source>
        <dbReference type="SAM" id="MobiDB-lite"/>
    </source>
</evidence>
<dbReference type="SUPFAM" id="SSF52540">
    <property type="entry name" value="P-loop containing nucleoside triphosphate hydrolases"/>
    <property type="match status" value="1"/>
</dbReference>
<dbReference type="InterPro" id="IPR041677">
    <property type="entry name" value="DNA2/NAM7_AAA_11"/>
</dbReference>
<dbReference type="Pfam" id="PF13087">
    <property type="entry name" value="AAA_12"/>
    <property type="match status" value="1"/>
</dbReference>
<organism evidence="7 8">
    <name type="scientific">Astrephomene gubernaculifera</name>
    <dbReference type="NCBI Taxonomy" id="47775"/>
    <lineage>
        <taxon>Eukaryota</taxon>
        <taxon>Viridiplantae</taxon>
        <taxon>Chlorophyta</taxon>
        <taxon>core chlorophytes</taxon>
        <taxon>Chlorophyceae</taxon>
        <taxon>CS clade</taxon>
        <taxon>Chlamydomonadales</taxon>
        <taxon>Astrephomenaceae</taxon>
        <taxon>Astrephomene</taxon>
    </lineage>
</organism>
<name>A0AAD3E1Y3_9CHLO</name>
<evidence type="ECO:0000259" key="2">
    <source>
        <dbReference type="Pfam" id="PF13086"/>
    </source>
</evidence>
<feature type="domain" description="DNA2/NAM7 helicase-like C-terminal" evidence="3">
    <location>
        <begin position="929"/>
        <end position="1121"/>
    </location>
</feature>
<dbReference type="InterPro" id="IPR026300">
    <property type="entry name" value="CWF11_fam"/>
</dbReference>
<comment type="caution">
    <text evidence="7">The sequence shown here is derived from an EMBL/GenBank/DDBJ whole genome shotgun (WGS) entry which is preliminary data.</text>
</comment>
<gene>
    <name evidence="7" type="ORF">Agub_g14654</name>
</gene>
<dbReference type="Pfam" id="PF21144">
    <property type="entry name" value="Aquarius_N_3rd"/>
    <property type="match status" value="1"/>
</dbReference>
<dbReference type="GO" id="GO:0071013">
    <property type="term" value="C:catalytic step 2 spliceosome"/>
    <property type="evidence" value="ECO:0007669"/>
    <property type="project" value="TreeGrafter"/>
</dbReference>
<dbReference type="InterPro" id="IPR048967">
    <property type="entry name" value="Aquarius_insert"/>
</dbReference>
<dbReference type="InterPro" id="IPR032174">
    <property type="entry name" value="Aquarius_N"/>
</dbReference>
<evidence type="ECO:0000313" key="8">
    <source>
        <dbReference type="Proteomes" id="UP001054857"/>
    </source>
</evidence>
<dbReference type="InterPro" id="IPR045055">
    <property type="entry name" value="DNA2/NAM7-like"/>
</dbReference>
<feature type="domain" description="DNA2/NAM7 helicase helicase" evidence="2">
    <location>
        <begin position="618"/>
        <end position="920"/>
    </location>
</feature>
<evidence type="ECO:0000259" key="5">
    <source>
        <dbReference type="Pfam" id="PF21143"/>
    </source>
</evidence>
<dbReference type="InterPro" id="IPR047187">
    <property type="entry name" value="SF1_C_Upf1"/>
</dbReference>